<protein>
    <submittedName>
        <fullName evidence="2">Uncharacterized protein</fullName>
    </submittedName>
</protein>
<comment type="caution">
    <text evidence="2">The sequence shown here is derived from an EMBL/GenBank/DDBJ whole genome shotgun (WGS) entry which is preliminary data.</text>
</comment>
<dbReference type="Proteomes" id="UP000298030">
    <property type="component" value="Unassembled WGS sequence"/>
</dbReference>
<organism evidence="2 3">
    <name type="scientific">Coprinellus micaceus</name>
    <name type="common">Glistening ink-cap mushroom</name>
    <name type="synonym">Coprinus micaceus</name>
    <dbReference type="NCBI Taxonomy" id="71717"/>
    <lineage>
        <taxon>Eukaryota</taxon>
        <taxon>Fungi</taxon>
        <taxon>Dikarya</taxon>
        <taxon>Basidiomycota</taxon>
        <taxon>Agaricomycotina</taxon>
        <taxon>Agaricomycetes</taxon>
        <taxon>Agaricomycetidae</taxon>
        <taxon>Agaricales</taxon>
        <taxon>Agaricineae</taxon>
        <taxon>Psathyrellaceae</taxon>
        <taxon>Coprinellus</taxon>
    </lineage>
</organism>
<accession>A0A4Y7SRX0</accession>
<name>A0A4Y7SRX0_COPMI</name>
<proteinExistence type="predicted"/>
<keyword evidence="3" id="KW-1185">Reference proteome</keyword>
<feature type="region of interest" description="Disordered" evidence="1">
    <location>
        <begin position="1"/>
        <end position="70"/>
    </location>
</feature>
<sequence length="471" mass="50761">MFKYRHVKHGANLPGLGASTTGHSQNTPLASSHSTTATVPTSPTHPEFDFSSVHPPKTPTKPTEQNEWTRWGTVWPQQELYHIDSPDKVKAQVARRSLPELSPIKVPESPQPLYTPRLTTTPGRIAAWKLWLPPPPLSFGKPTNDKLVDPRAKRSRSEDSDDDETVDDSKRLRLEMQNELATSETARSSNDLATNAVSNVGSLDGTQVIAAGSGNTLIGMTSATNEPRTVMSTELYREPSFRLAADVTEEKGNAESAGETGGNQSRSLVDGTTAGGRTSGPVFIDLTLSDDEDEGNIPPKTGNIIPSPLAGAEIDLHAVKPTSLFNMLSTEARTLALQFSRNPSKENAMSLTFSSRDVEIWKVLLERTIARADTMSTSTAAGSPGVAAQYHKSSVHQAQPTQHQVLASSTVISQDQNVQSSQHWGGVPVQNNPLGYPFTFRYAVPTQAKPGAPSSGSSRITLPGHERHSPT</sequence>
<gene>
    <name evidence="2" type="ORF">FA13DRAFT_1797151</name>
</gene>
<feature type="region of interest" description="Disordered" evidence="1">
    <location>
        <begin position="248"/>
        <end position="281"/>
    </location>
</feature>
<feature type="compositionally biased region" description="Basic and acidic residues" evidence="1">
    <location>
        <begin position="143"/>
        <end position="158"/>
    </location>
</feature>
<feature type="region of interest" description="Disordered" evidence="1">
    <location>
        <begin position="447"/>
        <end position="471"/>
    </location>
</feature>
<evidence type="ECO:0000313" key="3">
    <source>
        <dbReference type="Proteomes" id="UP000298030"/>
    </source>
</evidence>
<dbReference type="EMBL" id="QPFP01000065">
    <property type="protein sequence ID" value="TEB24610.1"/>
    <property type="molecule type" value="Genomic_DNA"/>
</dbReference>
<feature type="compositionally biased region" description="Polar residues" evidence="1">
    <location>
        <begin position="18"/>
        <end position="44"/>
    </location>
</feature>
<feature type="region of interest" description="Disordered" evidence="1">
    <location>
        <begin position="134"/>
        <end position="169"/>
    </location>
</feature>
<dbReference type="AlphaFoldDB" id="A0A4Y7SRX0"/>
<reference evidence="2 3" key="1">
    <citation type="journal article" date="2019" name="Nat. Ecol. Evol.">
        <title>Megaphylogeny resolves global patterns of mushroom evolution.</title>
        <authorList>
            <person name="Varga T."/>
            <person name="Krizsan K."/>
            <person name="Foldi C."/>
            <person name="Dima B."/>
            <person name="Sanchez-Garcia M."/>
            <person name="Sanchez-Ramirez S."/>
            <person name="Szollosi G.J."/>
            <person name="Szarkandi J.G."/>
            <person name="Papp V."/>
            <person name="Albert L."/>
            <person name="Andreopoulos W."/>
            <person name="Angelini C."/>
            <person name="Antonin V."/>
            <person name="Barry K.W."/>
            <person name="Bougher N.L."/>
            <person name="Buchanan P."/>
            <person name="Buyck B."/>
            <person name="Bense V."/>
            <person name="Catcheside P."/>
            <person name="Chovatia M."/>
            <person name="Cooper J."/>
            <person name="Damon W."/>
            <person name="Desjardin D."/>
            <person name="Finy P."/>
            <person name="Geml J."/>
            <person name="Haridas S."/>
            <person name="Hughes K."/>
            <person name="Justo A."/>
            <person name="Karasinski D."/>
            <person name="Kautmanova I."/>
            <person name="Kiss B."/>
            <person name="Kocsube S."/>
            <person name="Kotiranta H."/>
            <person name="LaButti K.M."/>
            <person name="Lechner B.E."/>
            <person name="Liimatainen K."/>
            <person name="Lipzen A."/>
            <person name="Lukacs Z."/>
            <person name="Mihaltcheva S."/>
            <person name="Morgado L.N."/>
            <person name="Niskanen T."/>
            <person name="Noordeloos M.E."/>
            <person name="Ohm R.A."/>
            <person name="Ortiz-Santana B."/>
            <person name="Ovrebo C."/>
            <person name="Racz N."/>
            <person name="Riley R."/>
            <person name="Savchenko A."/>
            <person name="Shiryaev A."/>
            <person name="Soop K."/>
            <person name="Spirin V."/>
            <person name="Szebenyi C."/>
            <person name="Tomsovsky M."/>
            <person name="Tulloss R.E."/>
            <person name="Uehling J."/>
            <person name="Grigoriev I.V."/>
            <person name="Vagvolgyi C."/>
            <person name="Papp T."/>
            <person name="Martin F.M."/>
            <person name="Miettinen O."/>
            <person name="Hibbett D.S."/>
            <person name="Nagy L.G."/>
        </authorList>
    </citation>
    <scope>NUCLEOTIDE SEQUENCE [LARGE SCALE GENOMIC DNA]</scope>
    <source>
        <strain evidence="2 3">FP101781</strain>
    </source>
</reference>
<evidence type="ECO:0000256" key="1">
    <source>
        <dbReference type="SAM" id="MobiDB-lite"/>
    </source>
</evidence>
<evidence type="ECO:0000313" key="2">
    <source>
        <dbReference type="EMBL" id="TEB24610.1"/>
    </source>
</evidence>